<keyword evidence="1" id="KW-1133">Transmembrane helix</keyword>
<name>A0A367U6C5_9PROT</name>
<protein>
    <submittedName>
        <fullName evidence="2">Uncharacterized protein</fullName>
    </submittedName>
</protein>
<reference evidence="2 3" key="1">
    <citation type="submission" date="2014-07" db="EMBL/GenBank/DDBJ databases">
        <title>Draft genome sequence of Thalassospira xianhensis P-4 (MCCC 1A02616).</title>
        <authorList>
            <person name="Lai Q."/>
            <person name="Shao Z."/>
        </authorList>
    </citation>
    <scope>NUCLEOTIDE SEQUENCE [LARGE SCALE GENOMIC DNA]</scope>
    <source>
        <strain evidence="2 3">MCCC 1A02616</strain>
    </source>
</reference>
<feature type="transmembrane region" description="Helical" evidence="1">
    <location>
        <begin position="47"/>
        <end position="68"/>
    </location>
</feature>
<proteinExistence type="predicted"/>
<dbReference type="EMBL" id="JPWA01000071">
    <property type="protein sequence ID" value="RCK03470.1"/>
    <property type="molecule type" value="Genomic_DNA"/>
</dbReference>
<keyword evidence="1" id="KW-0812">Transmembrane</keyword>
<dbReference type="AlphaFoldDB" id="A0A367U6C5"/>
<sequence>MNQVVMCDGAWEEGTEGAVTCNGTLVQVEEGYFSWVPPLTYEQSNELLTYVGLIFATVFIYATIARFLTDQRPD</sequence>
<keyword evidence="1" id="KW-0472">Membrane</keyword>
<evidence type="ECO:0000313" key="2">
    <source>
        <dbReference type="EMBL" id="RCK03470.1"/>
    </source>
</evidence>
<accession>A0A367U6C5</accession>
<dbReference type="Proteomes" id="UP000252419">
    <property type="component" value="Unassembled WGS sequence"/>
</dbReference>
<organism evidence="2 3">
    <name type="scientific">Thalassospira xianhensis MCCC 1A02616</name>
    <dbReference type="NCBI Taxonomy" id="1177929"/>
    <lineage>
        <taxon>Bacteria</taxon>
        <taxon>Pseudomonadati</taxon>
        <taxon>Pseudomonadota</taxon>
        <taxon>Alphaproteobacteria</taxon>
        <taxon>Rhodospirillales</taxon>
        <taxon>Thalassospiraceae</taxon>
        <taxon>Thalassospira</taxon>
    </lineage>
</organism>
<gene>
    <name evidence="2" type="ORF">TH5_25310</name>
</gene>
<comment type="caution">
    <text evidence="2">The sequence shown here is derived from an EMBL/GenBank/DDBJ whole genome shotgun (WGS) entry which is preliminary data.</text>
</comment>
<evidence type="ECO:0000313" key="3">
    <source>
        <dbReference type="Proteomes" id="UP000252419"/>
    </source>
</evidence>
<keyword evidence="3" id="KW-1185">Reference proteome</keyword>
<evidence type="ECO:0000256" key="1">
    <source>
        <dbReference type="SAM" id="Phobius"/>
    </source>
</evidence>